<sequence>MASSPLFKQLYGRYRLEPFAGFESSSAGLNVQLEEPFNQRVASRRYVKLADEYFELWSPNSTMKEFLPGLPHSTYHLRMDTNPDYRRFDGSWGRFDYTQSPQYIGSNPPYIPYIRRAHTLKTNDSLYIVYAPLMDFWEKSTNQLGRVTAKGIQLLQQVTKVMQGTTQLLLKKSTTTQEASSCIPTPPTADMLESLTRLRRWDDVVDDFTAVQRHLRLTNAWINWVNQETGLKSSTSSFPNAKEGYMGVWVNGMPAERIRRLLLARIPCFIVAAVNQHDLPATEPILTSFLSNTETERLLECDNPYMKFARQIKGFRVGRTKLSGAIIYGLTPPFDGEKMRRASSLYRPPSPPPVKLPTFKKKIAVTNQPPISTSVPSSSVSSQLSTRVAGSSTLLEKSSRRIIQLPPGGLEEAMRLADEAEEIDDGSDWDEVDDPSDEERPSAPTEPQFQPIAPKTLSISSDKVDWIVPPPVHEKQTSFSNMHFYIGKTADGKMAMYQGRERGGKQYYDRANGRVLVMHNYKLPRGVIEPERYGFPPPPLYVFIRGRHSEWMPTKPTTWLYYTSGKKKGQNVGDKAPIPNADQLPSLSDKKHLKRSQGQPADSSRSRPSPIHCPPPRPRSRSPPNRPASSVPTIGLVQLDAEMTVLQSDVFAHDANRKQLDVEMTELVRPTHVPAPSQKQVDVEMTMLQADASVPIANRKQLNIEKTESVGSASSSPKQVNVEMTELHGDSALRPTFKMSRMPSTSSITLSPLPSLSPEQRPTSASSSPANIVKAEGNGQAQQRSWEYNSTFSWQLDSLRAKMVSRTNVPNQPSPKSMFLEERIGPRKRSHSPSSRNDQPAKKKRRNPPNKHNQKRAVARKLAKDLVFSEIRKRQSMQVDGPTITTEALEMLASSSSRKGRQAEDDTVSLGSVESE</sequence>
<protein>
    <submittedName>
        <fullName evidence="2">Uncharacterized protein</fullName>
    </submittedName>
</protein>
<dbReference type="EMBL" id="JACAZF010000010">
    <property type="protein sequence ID" value="KAF7293554.1"/>
    <property type="molecule type" value="Genomic_DNA"/>
</dbReference>
<dbReference type="GeneID" id="59350401"/>
<feature type="compositionally biased region" description="Polar residues" evidence="1">
    <location>
        <begin position="806"/>
        <end position="815"/>
    </location>
</feature>
<feature type="region of interest" description="Disordered" evidence="1">
    <location>
        <begin position="728"/>
        <end position="771"/>
    </location>
</feature>
<feature type="compositionally biased region" description="Polar residues" evidence="1">
    <location>
        <begin position="760"/>
        <end position="770"/>
    </location>
</feature>
<feature type="region of interest" description="Disordered" evidence="1">
    <location>
        <begin position="570"/>
        <end position="631"/>
    </location>
</feature>
<organism evidence="2 3">
    <name type="scientific">Mycena indigotica</name>
    <dbReference type="NCBI Taxonomy" id="2126181"/>
    <lineage>
        <taxon>Eukaryota</taxon>
        <taxon>Fungi</taxon>
        <taxon>Dikarya</taxon>
        <taxon>Basidiomycota</taxon>
        <taxon>Agaricomycotina</taxon>
        <taxon>Agaricomycetes</taxon>
        <taxon>Agaricomycetidae</taxon>
        <taxon>Agaricales</taxon>
        <taxon>Marasmiineae</taxon>
        <taxon>Mycenaceae</taxon>
        <taxon>Mycena</taxon>
    </lineage>
</organism>
<dbReference type="OrthoDB" id="3065040at2759"/>
<feature type="compositionally biased region" description="Acidic residues" evidence="1">
    <location>
        <begin position="420"/>
        <end position="437"/>
    </location>
</feature>
<feature type="compositionally biased region" description="Basic residues" evidence="1">
    <location>
        <begin position="842"/>
        <end position="861"/>
    </location>
</feature>
<dbReference type="Proteomes" id="UP000636479">
    <property type="component" value="Unassembled WGS sequence"/>
</dbReference>
<keyword evidence="3" id="KW-1185">Reference proteome</keyword>
<name>A0A8H6S625_9AGAR</name>
<accession>A0A8H6S625</accession>
<feature type="region of interest" description="Disordered" evidence="1">
    <location>
        <begin position="806"/>
        <end position="861"/>
    </location>
</feature>
<feature type="compositionally biased region" description="Low complexity" evidence="1">
    <location>
        <begin position="743"/>
        <end position="758"/>
    </location>
</feature>
<gene>
    <name evidence="2" type="ORF">MIND_01133900</name>
</gene>
<evidence type="ECO:0000313" key="2">
    <source>
        <dbReference type="EMBL" id="KAF7293554.1"/>
    </source>
</evidence>
<dbReference type="AlphaFoldDB" id="A0A8H6S625"/>
<evidence type="ECO:0000313" key="3">
    <source>
        <dbReference type="Proteomes" id="UP000636479"/>
    </source>
</evidence>
<feature type="region of interest" description="Disordered" evidence="1">
    <location>
        <begin position="420"/>
        <end position="455"/>
    </location>
</feature>
<comment type="caution">
    <text evidence="2">The sequence shown here is derived from an EMBL/GenBank/DDBJ whole genome shotgun (WGS) entry which is preliminary data.</text>
</comment>
<proteinExistence type="predicted"/>
<feature type="region of interest" description="Disordered" evidence="1">
    <location>
        <begin position="888"/>
        <end position="916"/>
    </location>
</feature>
<dbReference type="RefSeq" id="XP_037215717.1">
    <property type="nucleotide sequence ID" value="XM_037367885.1"/>
</dbReference>
<reference evidence="2" key="1">
    <citation type="submission" date="2020-05" db="EMBL/GenBank/DDBJ databases">
        <title>Mycena genomes resolve the evolution of fungal bioluminescence.</title>
        <authorList>
            <person name="Tsai I.J."/>
        </authorList>
    </citation>
    <scope>NUCLEOTIDE SEQUENCE</scope>
    <source>
        <strain evidence="2">171206Taipei</strain>
    </source>
</reference>
<evidence type="ECO:0000256" key="1">
    <source>
        <dbReference type="SAM" id="MobiDB-lite"/>
    </source>
</evidence>